<dbReference type="EMBL" id="VMKJ01000020">
    <property type="protein sequence ID" value="TVO35949.1"/>
    <property type="molecule type" value="Genomic_DNA"/>
</dbReference>
<dbReference type="EC" id="2.4.99.12" evidence="4 13"/>
<evidence type="ECO:0000313" key="16">
    <source>
        <dbReference type="EMBL" id="TVO35949.1"/>
    </source>
</evidence>
<feature type="transmembrane region" description="Helical" evidence="13">
    <location>
        <begin position="6"/>
        <end position="23"/>
    </location>
</feature>
<sequence length="429" mass="48028">MLLRWLYTILLTLVSPIFLLSLYKSKPNKPKFGSRWKEHFGVTPPLENQSQAPVWIHTVSVGETIAATPFIRALKQKYPNIPIVITTTTSTGAEQAAKLSDIAEHRYMPLDLPFAIKGFIRKVRPQAMLIMETELWPNTLHYVAKANIPITVINARLSERSANRYQKFQSVFDLFAQNLSKILCQHSDDAKRFIELGMNEKNVHITGSLKFDISVSDSVISEGRSLRQQLGKNRPIWVAASTHQGEDEQVLTSHRQLLQTYPDALLILVPRHPERFNTVHQLCQKEGFKISRRTEKADNLQQAQVYLANTMGEMMVLLASSDVCFMGGSLIGEKVGGHNLLEPAALGLPCITGPSFYNFADITQQLTDAGACFVCPNQAELTKTLVQLFQDSLMRQQCKAKALAVIAQNTGAVERSIEFIKPLLVVENS</sequence>
<feature type="active site" description="Proton acceptor" evidence="11">
    <location>
        <position position="63"/>
    </location>
</feature>
<dbReference type="GO" id="GO:0043842">
    <property type="term" value="F:Kdo transferase activity"/>
    <property type="evidence" value="ECO:0007669"/>
    <property type="project" value="UniProtKB-EC"/>
</dbReference>
<dbReference type="Gene3D" id="3.40.50.11720">
    <property type="entry name" value="3-Deoxy-D-manno-octulosonic-acid transferase, N-terminal domain"/>
    <property type="match status" value="1"/>
</dbReference>
<dbReference type="FunFam" id="3.40.50.2000:FF:000032">
    <property type="entry name" value="3-deoxy-D-manno-octulosonic acid transferase"/>
    <property type="match status" value="1"/>
</dbReference>
<evidence type="ECO:0000256" key="2">
    <source>
        <dbReference type="ARBA" id="ARBA00004713"/>
    </source>
</evidence>
<dbReference type="Pfam" id="PF00534">
    <property type="entry name" value="Glycos_transf_1"/>
    <property type="match status" value="1"/>
</dbReference>
<evidence type="ECO:0000256" key="11">
    <source>
        <dbReference type="PIRSR" id="PIRSR639901-1"/>
    </source>
</evidence>
<dbReference type="InterPro" id="IPR001296">
    <property type="entry name" value="Glyco_trans_1"/>
</dbReference>
<comment type="catalytic activity">
    <reaction evidence="10 13">
        <text>lipid IVA (E. coli) + CMP-3-deoxy-beta-D-manno-octulosonate = alpha-Kdo-(2-&gt;6)-lipid IVA (E. coli) + CMP + H(+)</text>
        <dbReference type="Rhea" id="RHEA:28066"/>
        <dbReference type="ChEBI" id="CHEBI:15378"/>
        <dbReference type="ChEBI" id="CHEBI:58603"/>
        <dbReference type="ChEBI" id="CHEBI:60364"/>
        <dbReference type="ChEBI" id="CHEBI:60377"/>
        <dbReference type="ChEBI" id="CHEBI:85987"/>
        <dbReference type="EC" id="2.4.99.12"/>
    </reaction>
</comment>
<proteinExistence type="inferred from homology"/>
<dbReference type="RefSeq" id="WP_144388316.1">
    <property type="nucleotide sequence ID" value="NZ_CANNCB010000041.1"/>
</dbReference>
<evidence type="ECO:0000256" key="8">
    <source>
        <dbReference type="ARBA" id="ARBA00022968"/>
    </source>
</evidence>
<evidence type="ECO:0000256" key="12">
    <source>
        <dbReference type="PIRSR" id="PIRSR639901-2"/>
    </source>
</evidence>
<organism evidence="16 17">
    <name type="scientific">Vibrio algivorus</name>
    <dbReference type="NCBI Taxonomy" id="1667024"/>
    <lineage>
        <taxon>Bacteria</taxon>
        <taxon>Pseudomonadati</taxon>
        <taxon>Pseudomonadota</taxon>
        <taxon>Gammaproteobacteria</taxon>
        <taxon>Vibrionales</taxon>
        <taxon>Vibrionaceae</taxon>
        <taxon>Vibrio</taxon>
    </lineage>
</organism>
<dbReference type="SUPFAM" id="SSF53756">
    <property type="entry name" value="UDP-Glycosyltransferase/glycogen phosphorylase"/>
    <property type="match status" value="1"/>
</dbReference>
<evidence type="ECO:0000256" key="5">
    <source>
        <dbReference type="ARBA" id="ARBA00019077"/>
    </source>
</evidence>
<evidence type="ECO:0000313" key="17">
    <source>
        <dbReference type="Proteomes" id="UP000319828"/>
    </source>
</evidence>
<reference evidence="16 17" key="1">
    <citation type="submission" date="2019-07" db="EMBL/GenBank/DDBJ databases">
        <title>The draft genome sequence of Vibrio algivorus M1486.</title>
        <authorList>
            <person name="Meng X."/>
        </authorList>
    </citation>
    <scope>NUCLEOTIDE SEQUENCE [LARGE SCALE GENOMIC DNA]</scope>
    <source>
        <strain evidence="16 17">M1486</strain>
    </source>
</reference>
<dbReference type="Gene3D" id="3.40.50.2000">
    <property type="entry name" value="Glycogen Phosphorylase B"/>
    <property type="match status" value="1"/>
</dbReference>
<evidence type="ECO:0000256" key="10">
    <source>
        <dbReference type="ARBA" id="ARBA00049183"/>
    </source>
</evidence>
<dbReference type="GO" id="GO:0005886">
    <property type="term" value="C:plasma membrane"/>
    <property type="evidence" value="ECO:0007669"/>
    <property type="project" value="UniProtKB-SubCell"/>
</dbReference>
<keyword evidence="13" id="KW-0448">Lipopolysaccharide biosynthesis</keyword>
<dbReference type="InterPro" id="IPR038107">
    <property type="entry name" value="Glycos_transf_N_sf"/>
</dbReference>
<protein>
    <recommendedName>
        <fullName evidence="5 13">3-deoxy-D-manno-octulosonic acid transferase</fullName>
        <shortName evidence="13">Kdo transferase</shortName>
        <ecNumber evidence="4 13">2.4.99.12</ecNumber>
    </recommendedName>
    <alternativeName>
        <fullName evidence="9 13">Lipid IV(A) 3-deoxy-D-manno-octulosonic acid transferase</fullName>
    </alternativeName>
</protein>
<feature type="site" description="Transition state stabilizer" evidence="12">
    <location>
        <position position="132"/>
    </location>
</feature>
<evidence type="ECO:0000256" key="4">
    <source>
        <dbReference type="ARBA" id="ARBA00012621"/>
    </source>
</evidence>
<dbReference type="FunFam" id="3.40.50.11720:FF:000001">
    <property type="entry name" value="3-deoxy-D-manno-octulosonic acid transferase"/>
    <property type="match status" value="1"/>
</dbReference>
<comment type="caution">
    <text evidence="16">The sequence shown here is derived from an EMBL/GenBank/DDBJ whole genome shotgun (WGS) entry which is preliminary data.</text>
</comment>
<keyword evidence="6" id="KW-0997">Cell inner membrane</keyword>
<keyword evidence="13" id="KW-0472">Membrane</keyword>
<evidence type="ECO:0000256" key="13">
    <source>
        <dbReference type="RuleBase" id="RU365103"/>
    </source>
</evidence>
<accession>A0A557P5P8</accession>
<comment type="pathway">
    <text evidence="2 13">Bacterial outer membrane biogenesis; LPS core biosynthesis.</text>
</comment>
<comment type="subcellular location">
    <subcellularLocation>
        <location evidence="1">Cell inner membrane</location>
        <topology evidence="1">Single-pass membrane protein</topology>
        <orientation evidence="1">Cytoplasmic side</orientation>
    </subcellularLocation>
    <subcellularLocation>
        <location evidence="13">Cell membrane</location>
    </subcellularLocation>
</comment>
<dbReference type="OrthoDB" id="9789797at2"/>
<keyword evidence="8" id="KW-0735">Signal-anchor</keyword>
<name>A0A557P5P8_9VIBR</name>
<dbReference type="GO" id="GO:0009244">
    <property type="term" value="P:lipopolysaccharide core region biosynthetic process"/>
    <property type="evidence" value="ECO:0007669"/>
    <property type="project" value="UniProtKB-UniRule"/>
</dbReference>
<dbReference type="InterPro" id="IPR007507">
    <property type="entry name" value="Glycos_transf_N"/>
</dbReference>
<comment type="similarity">
    <text evidence="3">Belongs to the glycosyltransferase group 1 family. Glycosyltransferase 30 subfamily.</text>
</comment>
<dbReference type="Pfam" id="PF04413">
    <property type="entry name" value="Glycos_transf_N"/>
    <property type="match status" value="1"/>
</dbReference>
<comment type="function">
    <text evidence="13">Involved in lipopolysaccharide (LPS) biosynthesis. Catalyzes the transfer of 3-deoxy-D-manno-octulosonate (Kdo) residue(s) from CMP-Kdo to lipid IV(A), the tetraacyldisaccharide-1,4'-bisphosphate precursor of lipid A.</text>
</comment>
<dbReference type="InterPro" id="IPR039901">
    <property type="entry name" value="Kdotransferase"/>
</dbReference>
<evidence type="ECO:0000256" key="6">
    <source>
        <dbReference type="ARBA" id="ARBA00022519"/>
    </source>
</evidence>
<keyword evidence="13" id="KW-1133">Transmembrane helix</keyword>
<dbReference type="UniPathway" id="UPA00958"/>
<dbReference type="NCBIfam" id="NF004388">
    <property type="entry name" value="PRK05749.1-4"/>
    <property type="match status" value="1"/>
</dbReference>
<feature type="domain" description="3-deoxy-D-manno-octulosonic-acid transferase N-terminal" evidence="15">
    <location>
        <begin position="35"/>
        <end position="213"/>
    </location>
</feature>
<keyword evidence="13" id="KW-0812">Transmembrane</keyword>
<feature type="site" description="Transition state stabilizer" evidence="12">
    <location>
        <position position="210"/>
    </location>
</feature>
<feature type="domain" description="Glycosyl transferase family 1" evidence="14">
    <location>
        <begin position="247"/>
        <end position="402"/>
    </location>
</feature>
<evidence type="ECO:0000259" key="14">
    <source>
        <dbReference type="Pfam" id="PF00534"/>
    </source>
</evidence>
<dbReference type="AlphaFoldDB" id="A0A557P5P8"/>
<evidence type="ECO:0000256" key="1">
    <source>
        <dbReference type="ARBA" id="ARBA00004388"/>
    </source>
</evidence>
<dbReference type="PANTHER" id="PTHR42755:SF1">
    <property type="entry name" value="3-DEOXY-D-MANNO-OCTULOSONIC ACID TRANSFERASE, MITOCHONDRIAL-RELATED"/>
    <property type="match status" value="1"/>
</dbReference>
<evidence type="ECO:0000256" key="9">
    <source>
        <dbReference type="ARBA" id="ARBA00031445"/>
    </source>
</evidence>
<dbReference type="PANTHER" id="PTHR42755">
    <property type="entry name" value="3-DEOXY-MANNO-OCTULOSONATE CYTIDYLYLTRANSFERASE"/>
    <property type="match status" value="1"/>
</dbReference>
<evidence type="ECO:0000259" key="15">
    <source>
        <dbReference type="Pfam" id="PF04413"/>
    </source>
</evidence>
<gene>
    <name evidence="16" type="ORF">FOF44_10560</name>
</gene>
<keyword evidence="7 13" id="KW-0808">Transferase</keyword>
<dbReference type="GO" id="GO:0009245">
    <property type="term" value="P:lipid A biosynthetic process"/>
    <property type="evidence" value="ECO:0007669"/>
    <property type="project" value="TreeGrafter"/>
</dbReference>
<evidence type="ECO:0000256" key="3">
    <source>
        <dbReference type="ARBA" id="ARBA00006380"/>
    </source>
</evidence>
<keyword evidence="13" id="KW-1003">Cell membrane</keyword>
<dbReference type="Proteomes" id="UP000319828">
    <property type="component" value="Unassembled WGS sequence"/>
</dbReference>
<evidence type="ECO:0000256" key="7">
    <source>
        <dbReference type="ARBA" id="ARBA00022679"/>
    </source>
</evidence>